<proteinExistence type="predicted"/>
<name>A0A285PG85_9HYPH</name>
<evidence type="ECO:0000256" key="5">
    <source>
        <dbReference type="ARBA" id="ARBA00023136"/>
    </source>
</evidence>
<reference evidence="8 9" key="1">
    <citation type="submission" date="2017-09" db="EMBL/GenBank/DDBJ databases">
        <authorList>
            <person name="Ehlers B."/>
            <person name="Leendertz F.H."/>
        </authorList>
    </citation>
    <scope>NUCLEOTIDE SEQUENCE [LARGE SCALE GENOMIC DNA]</scope>
    <source>
        <strain evidence="8 9">DSM 18289</strain>
    </source>
</reference>
<comment type="subcellular location">
    <subcellularLocation>
        <location evidence="1">Cell membrane</location>
        <topology evidence="1">Multi-pass membrane protein</topology>
    </subcellularLocation>
</comment>
<evidence type="ECO:0000259" key="7">
    <source>
        <dbReference type="Pfam" id="PF01478"/>
    </source>
</evidence>
<feature type="transmembrane region" description="Helical" evidence="6">
    <location>
        <begin position="101"/>
        <end position="121"/>
    </location>
</feature>
<dbReference type="InterPro" id="IPR052218">
    <property type="entry name" value="Preflagellin_Peptidase"/>
</dbReference>
<evidence type="ECO:0000256" key="6">
    <source>
        <dbReference type="SAM" id="Phobius"/>
    </source>
</evidence>
<dbReference type="EMBL" id="OBEL01000005">
    <property type="protein sequence ID" value="SNZ20709.1"/>
    <property type="molecule type" value="Genomic_DNA"/>
</dbReference>
<feature type="transmembrane region" description="Helical" evidence="6">
    <location>
        <begin position="61"/>
        <end position="81"/>
    </location>
</feature>
<keyword evidence="9" id="KW-1185">Reference proteome</keyword>
<dbReference type="InterPro" id="IPR000045">
    <property type="entry name" value="Prepilin_IV_endopep_pep"/>
</dbReference>
<dbReference type="AlphaFoldDB" id="A0A285PG85"/>
<dbReference type="Proteomes" id="UP000219439">
    <property type="component" value="Unassembled WGS sequence"/>
</dbReference>
<keyword evidence="3 6" id="KW-0812">Transmembrane</keyword>
<dbReference type="PANTHER" id="PTHR36506:SF1">
    <property type="entry name" value="PREFLAGELLIN PEPTIDASE"/>
    <property type="match status" value="1"/>
</dbReference>
<gene>
    <name evidence="8" type="ORF">SAMN06265368_3819</name>
</gene>
<organism evidence="8 9">
    <name type="scientific">Cohaesibacter gelatinilyticus</name>
    <dbReference type="NCBI Taxonomy" id="372072"/>
    <lineage>
        <taxon>Bacteria</taxon>
        <taxon>Pseudomonadati</taxon>
        <taxon>Pseudomonadota</taxon>
        <taxon>Alphaproteobacteria</taxon>
        <taxon>Hyphomicrobiales</taxon>
        <taxon>Cohaesibacteraceae</taxon>
    </lineage>
</organism>
<keyword evidence="4 6" id="KW-1133">Transmembrane helix</keyword>
<protein>
    <submittedName>
        <fullName evidence="8">Prepilin peptidase CpaA</fullName>
    </submittedName>
</protein>
<evidence type="ECO:0000256" key="1">
    <source>
        <dbReference type="ARBA" id="ARBA00004651"/>
    </source>
</evidence>
<dbReference type="GO" id="GO:0004190">
    <property type="term" value="F:aspartic-type endopeptidase activity"/>
    <property type="evidence" value="ECO:0007669"/>
    <property type="project" value="InterPro"/>
</dbReference>
<feature type="domain" description="Prepilin type IV endopeptidase peptidase" evidence="7">
    <location>
        <begin position="13"/>
        <end position="116"/>
    </location>
</feature>
<sequence length="173" mass="18797">MFEAVFGWALLLFAPLVFAYAGSSDLFSMRISNKVALVLLCAFPLFAWGVDMGVDDTLPHLWTALIVLGGCFILWQVNAIGGGDAKFAAVAALWLGPHMTIAFLALASIYGAILAIFFLVVRSRPLPGAFTSIEWISRLYTNSRIPYGIALAASGMHLYSGSDWMRQGIEMLT</sequence>
<dbReference type="GO" id="GO:0005886">
    <property type="term" value="C:plasma membrane"/>
    <property type="evidence" value="ECO:0007669"/>
    <property type="project" value="UniProtKB-SubCell"/>
</dbReference>
<feature type="transmembrane region" description="Helical" evidence="6">
    <location>
        <begin position="35"/>
        <end position="54"/>
    </location>
</feature>
<dbReference type="Gene3D" id="1.20.120.1220">
    <property type="match status" value="1"/>
</dbReference>
<evidence type="ECO:0000313" key="8">
    <source>
        <dbReference type="EMBL" id="SNZ20709.1"/>
    </source>
</evidence>
<dbReference type="PANTHER" id="PTHR36506">
    <property type="entry name" value="PREFLAGELLIN PEPTIDASE"/>
    <property type="match status" value="1"/>
</dbReference>
<evidence type="ECO:0000313" key="9">
    <source>
        <dbReference type="Proteomes" id="UP000219439"/>
    </source>
</evidence>
<evidence type="ECO:0000256" key="4">
    <source>
        <dbReference type="ARBA" id="ARBA00022989"/>
    </source>
</evidence>
<evidence type="ECO:0000256" key="2">
    <source>
        <dbReference type="ARBA" id="ARBA00022475"/>
    </source>
</evidence>
<evidence type="ECO:0000256" key="3">
    <source>
        <dbReference type="ARBA" id="ARBA00022692"/>
    </source>
</evidence>
<keyword evidence="5 6" id="KW-0472">Membrane</keyword>
<dbReference type="Pfam" id="PF01478">
    <property type="entry name" value="Peptidase_A24"/>
    <property type="match status" value="1"/>
</dbReference>
<keyword evidence="2" id="KW-1003">Cell membrane</keyword>
<accession>A0A285PG85</accession>